<protein>
    <submittedName>
        <fullName evidence="6">Uncharacterized protein</fullName>
    </submittedName>
</protein>
<accession>B3SC95</accession>
<dbReference type="GeneID" id="6759092"/>
<name>B3SC95_TRIAD</name>
<evidence type="ECO:0000256" key="2">
    <source>
        <dbReference type="ARBA" id="ARBA00010059"/>
    </source>
</evidence>
<evidence type="ECO:0000313" key="6">
    <source>
        <dbReference type="EMBL" id="EDV19622.1"/>
    </source>
</evidence>
<dbReference type="FunFam" id="2.30.18.10:FF:000008">
    <property type="entry name" value="Transcription factor TFIIA complex large subunit"/>
    <property type="match status" value="1"/>
</dbReference>
<proteinExistence type="inferred from homology"/>
<dbReference type="Gene3D" id="2.30.18.10">
    <property type="entry name" value="Transcription factor IIA (TFIIA), beta-barrel domain"/>
    <property type="match status" value="1"/>
</dbReference>
<sequence length="200" mass="22362">MAGAGKESTPAGLYHYVINDVIRSIRQSFLNRGVDEQVLQELKSQWELKIVQSRSVKEFVAEDQRTASASNVMYPHGNRFPIDALSQVNNTRHSKGTFSVYIFTSQTKCLLNNASEFPSYSASTGAKSAKLEDDEPLNTDDDASDEDDIDSFECDNVIVCQYDKVTRARSKWKLHLKDGIMNIGGNDYVFNKASGDCDWA</sequence>
<dbReference type="InterPro" id="IPR009088">
    <property type="entry name" value="TFIIA_b-brl"/>
</dbReference>
<evidence type="ECO:0000313" key="7">
    <source>
        <dbReference type="Proteomes" id="UP000009022"/>
    </source>
</evidence>
<dbReference type="Gene3D" id="1.10.287.100">
    <property type="match status" value="1"/>
</dbReference>
<dbReference type="CDD" id="cd07976">
    <property type="entry name" value="TFIIA_alpha_beta_like"/>
    <property type="match status" value="1"/>
</dbReference>
<dbReference type="PANTHER" id="PTHR12694">
    <property type="entry name" value="TRANSCRIPTION INITIATION FACTOR IIA SUBUNIT 1"/>
    <property type="match status" value="1"/>
</dbReference>
<dbReference type="OrthoDB" id="6275927at2759"/>
<reference evidence="6 7" key="1">
    <citation type="journal article" date="2008" name="Nature">
        <title>The Trichoplax genome and the nature of placozoans.</title>
        <authorList>
            <person name="Srivastava M."/>
            <person name="Begovic E."/>
            <person name="Chapman J."/>
            <person name="Putnam N.H."/>
            <person name="Hellsten U."/>
            <person name="Kawashima T."/>
            <person name="Kuo A."/>
            <person name="Mitros T."/>
            <person name="Salamov A."/>
            <person name="Carpenter M.L."/>
            <person name="Signorovitch A.Y."/>
            <person name="Moreno M.A."/>
            <person name="Kamm K."/>
            <person name="Grimwood J."/>
            <person name="Schmutz J."/>
            <person name="Shapiro H."/>
            <person name="Grigoriev I.V."/>
            <person name="Buss L.W."/>
            <person name="Schierwater B."/>
            <person name="Dellaporta S.L."/>
            <person name="Rokhsar D.S."/>
        </authorList>
    </citation>
    <scope>NUCLEOTIDE SEQUENCE [LARGE SCALE GENOMIC DNA]</scope>
    <source>
        <strain evidence="6 7">Grell-BS-1999</strain>
    </source>
</reference>
<keyword evidence="4" id="KW-0539">Nucleus</keyword>
<feature type="compositionally biased region" description="Acidic residues" evidence="5">
    <location>
        <begin position="132"/>
        <end position="148"/>
    </location>
</feature>
<evidence type="ECO:0000256" key="4">
    <source>
        <dbReference type="ARBA" id="ARBA00023242"/>
    </source>
</evidence>
<dbReference type="GO" id="GO:0006366">
    <property type="term" value="P:transcription by RNA polymerase II"/>
    <property type="evidence" value="ECO:0000318"/>
    <property type="project" value="GO_Central"/>
</dbReference>
<dbReference type="Proteomes" id="UP000009022">
    <property type="component" value="Unassembled WGS sequence"/>
</dbReference>
<dbReference type="SUPFAM" id="SSF47396">
    <property type="entry name" value="Transcription factor IIA (TFIIA), alpha-helical domain"/>
    <property type="match status" value="1"/>
</dbReference>
<dbReference type="InterPro" id="IPR004855">
    <property type="entry name" value="TFIIA_asu/bsu"/>
</dbReference>
<feature type="region of interest" description="Disordered" evidence="5">
    <location>
        <begin position="125"/>
        <end position="148"/>
    </location>
</feature>
<dbReference type="PhylomeDB" id="B3SC95"/>
<comment type="subcellular location">
    <subcellularLocation>
        <location evidence="1">Nucleus</location>
    </subcellularLocation>
</comment>
<dbReference type="SMART" id="SM01371">
    <property type="entry name" value="TFIIA"/>
    <property type="match status" value="1"/>
</dbReference>
<evidence type="ECO:0000256" key="1">
    <source>
        <dbReference type="ARBA" id="ARBA00004123"/>
    </source>
</evidence>
<dbReference type="InParanoid" id="B3SC95"/>
<dbReference type="PANTHER" id="PTHR12694:SF8">
    <property type="entry name" value="TRANSCRIPTION INITIATION FACTOR IIA SUBUNIT 1"/>
    <property type="match status" value="1"/>
</dbReference>
<dbReference type="GO" id="GO:0006367">
    <property type="term" value="P:transcription initiation at RNA polymerase II promoter"/>
    <property type="evidence" value="ECO:0007669"/>
    <property type="project" value="InterPro"/>
</dbReference>
<dbReference type="RefSeq" id="XP_002117860.1">
    <property type="nucleotide sequence ID" value="XM_002117824.1"/>
</dbReference>
<evidence type="ECO:0000256" key="5">
    <source>
        <dbReference type="SAM" id="MobiDB-lite"/>
    </source>
</evidence>
<dbReference type="OMA" id="NNVRQDF"/>
<dbReference type="STRING" id="10228.B3SC95"/>
<dbReference type="KEGG" id="tad:TRIADDRAFT_61892"/>
<dbReference type="eggNOG" id="KOG2652">
    <property type="taxonomic scope" value="Eukaryota"/>
</dbReference>
<dbReference type="HOGENOM" id="CLU_030027_2_1_1"/>
<dbReference type="GO" id="GO:0005672">
    <property type="term" value="C:transcription factor TFIIA complex"/>
    <property type="evidence" value="ECO:0000318"/>
    <property type="project" value="GO_Central"/>
</dbReference>
<evidence type="ECO:0000256" key="3">
    <source>
        <dbReference type="ARBA" id="ARBA00023163"/>
    </source>
</evidence>
<dbReference type="SUPFAM" id="SSF50784">
    <property type="entry name" value="Transcription factor IIA (TFIIA), beta-barrel domain"/>
    <property type="match status" value="1"/>
</dbReference>
<dbReference type="EMBL" id="DS985269">
    <property type="protein sequence ID" value="EDV19622.1"/>
    <property type="molecule type" value="Genomic_DNA"/>
</dbReference>
<dbReference type="CTD" id="6759092"/>
<dbReference type="Pfam" id="PF03153">
    <property type="entry name" value="TFIIA"/>
    <property type="match status" value="2"/>
</dbReference>
<gene>
    <name evidence="6" type="ORF">TRIADDRAFT_61892</name>
</gene>
<keyword evidence="7" id="KW-1185">Reference proteome</keyword>
<dbReference type="FunCoup" id="B3SC95">
    <property type="interactions" value="2110"/>
</dbReference>
<keyword evidence="3" id="KW-0804">Transcription</keyword>
<comment type="similarity">
    <text evidence="2">Belongs to the TFIIA subunit 1 family.</text>
</comment>
<dbReference type="FunFam" id="1.10.287.100:FF:000001">
    <property type="entry name" value="Transcription initiation factor IIA subunit"/>
    <property type="match status" value="1"/>
</dbReference>
<dbReference type="AlphaFoldDB" id="B3SC95"/>
<organism evidence="6 7">
    <name type="scientific">Trichoplax adhaerens</name>
    <name type="common">Trichoplax reptans</name>
    <dbReference type="NCBI Taxonomy" id="10228"/>
    <lineage>
        <taxon>Eukaryota</taxon>
        <taxon>Metazoa</taxon>
        <taxon>Placozoa</taxon>
        <taxon>Uniplacotomia</taxon>
        <taxon>Trichoplacea</taxon>
        <taxon>Trichoplacidae</taxon>
        <taxon>Trichoplax</taxon>
    </lineage>
</organism>